<dbReference type="EMBL" id="LVYV01000007">
    <property type="protein sequence ID" value="KZD23931.1"/>
    <property type="molecule type" value="Genomic_DNA"/>
</dbReference>
<dbReference type="SUPFAM" id="SSF48008">
    <property type="entry name" value="GntR ligand-binding domain-like"/>
    <property type="match status" value="1"/>
</dbReference>
<gene>
    <name evidence="5" type="ORF">A4A58_25395</name>
</gene>
<dbReference type="GO" id="GO:0003700">
    <property type="term" value="F:DNA-binding transcription factor activity"/>
    <property type="evidence" value="ECO:0007669"/>
    <property type="project" value="InterPro"/>
</dbReference>
<dbReference type="SMART" id="SM00895">
    <property type="entry name" value="FCD"/>
    <property type="match status" value="1"/>
</dbReference>
<feature type="domain" description="HTH gntR-type" evidence="4">
    <location>
        <begin position="20"/>
        <end position="88"/>
    </location>
</feature>
<dbReference type="Pfam" id="PF00392">
    <property type="entry name" value="GntR"/>
    <property type="match status" value="1"/>
</dbReference>
<dbReference type="GO" id="GO:0003677">
    <property type="term" value="F:DNA binding"/>
    <property type="evidence" value="ECO:0007669"/>
    <property type="project" value="UniProtKB-KW"/>
</dbReference>
<dbReference type="OrthoDB" id="9805385at2"/>
<dbReference type="RefSeq" id="WP_068731823.1">
    <property type="nucleotide sequence ID" value="NZ_LVYV01000007.1"/>
</dbReference>
<accession>A0A161R4H2</accession>
<evidence type="ECO:0000256" key="2">
    <source>
        <dbReference type="ARBA" id="ARBA00023125"/>
    </source>
</evidence>
<dbReference type="Gene3D" id="1.10.10.10">
    <property type="entry name" value="Winged helix-like DNA-binding domain superfamily/Winged helix DNA-binding domain"/>
    <property type="match status" value="1"/>
</dbReference>
<protein>
    <submittedName>
        <fullName evidence="5">GntR family transcriptional regulator</fullName>
    </submittedName>
</protein>
<evidence type="ECO:0000313" key="6">
    <source>
        <dbReference type="Proteomes" id="UP000076574"/>
    </source>
</evidence>
<keyword evidence="6" id="KW-1185">Reference proteome</keyword>
<comment type="caution">
    <text evidence="5">The sequence shown here is derived from an EMBL/GenBank/DDBJ whole genome shotgun (WGS) entry which is preliminary data.</text>
</comment>
<keyword evidence="1" id="KW-0805">Transcription regulation</keyword>
<dbReference type="Gene3D" id="1.20.120.530">
    <property type="entry name" value="GntR ligand-binding domain-like"/>
    <property type="match status" value="1"/>
</dbReference>
<evidence type="ECO:0000259" key="4">
    <source>
        <dbReference type="PROSITE" id="PS50949"/>
    </source>
</evidence>
<dbReference type="Pfam" id="PF07729">
    <property type="entry name" value="FCD"/>
    <property type="match status" value="1"/>
</dbReference>
<dbReference type="InterPro" id="IPR011711">
    <property type="entry name" value="GntR_C"/>
</dbReference>
<dbReference type="PANTHER" id="PTHR43537">
    <property type="entry name" value="TRANSCRIPTIONAL REGULATOR, GNTR FAMILY"/>
    <property type="match status" value="1"/>
</dbReference>
<name>A0A161R4H2_9BRAD</name>
<dbReference type="InterPro" id="IPR000524">
    <property type="entry name" value="Tscrpt_reg_HTH_GntR"/>
</dbReference>
<proteinExistence type="predicted"/>
<dbReference type="PROSITE" id="PS50949">
    <property type="entry name" value="HTH_GNTR"/>
    <property type="match status" value="1"/>
</dbReference>
<dbReference type="AlphaFoldDB" id="A0A161R4H2"/>
<sequence>MKPIDPSELPEAPRPRGAAGSLVDKVYGELAQRIASGDYAPDQKLPGEHELADMFDVSRPVLREALGRLREDGLITSRQGAGSFVQMRAQQQPLGFARVETIADIQRCFEFRITMEADAAHFAALRRSDDNLGKMEAALGLLREATKKRKHREDADYAFHLAVSEATNNHYFATSLNALKDHVAVGMKLHGLSLMGPRPGLEQVFEEHSSIFEAIRDRDAEAARTAMRHHLETSRDRLFEGRLLDLSFR</sequence>
<reference evidence="5 6" key="1">
    <citation type="submission" date="2016-03" db="EMBL/GenBank/DDBJ databases">
        <title>Microsymbionts genomes from the relict species Vavilovia formosa (Stev.) Fed.</title>
        <authorList>
            <person name="Kopat V."/>
            <person name="Chirak E."/>
            <person name="Kimeklis A."/>
            <person name="Andronov E."/>
        </authorList>
    </citation>
    <scope>NUCLEOTIDE SEQUENCE [LARGE SCALE GENOMIC DNA]</scope>
    <source>
        <strain evidence="5 6">Vaf07</strain>
    </source>
</reference>
<evidence type="ECO:0000256" key="3">
    <source>
        <dbReference type="ARBA" id="ARBA00023163"/>
    </source>
</evidence>
<evidence type="ECO:0000256" key="1">
    <source>
        <dbReference type="ARBA" id="ARBA00023015"/>
    </source>
</evidence>
<dbReference type="InterPro" id="IPR036388">
    <property type="entry name" value="WH-like_DNA-bd_sf"/>
</dbReference>
<evidence type="ECO:0000313" key="5">
    <source>
        <dbReference type="EMBL" id="KZD23931.1"/>
    </source>
</evidence>
<dbReference type="Proteomes" id="UP000076574">
    <property type="component" value="Unassembled WGS sequence"/>
</dbReference>
<dbReference type="SUPFAM" id="SSF46785">
    <property type="entry name" value="Winged helix' DNA-binding domain"/>
    <property type="match status" value="1"/>
</dbReference>
<dbReference type="STRING" id="943830.A4A58_25395"/>
<keyword evidence="3" id="KW-0804">Transcription</keyword>
<organism evidence="5 6">
    <name type="scientific">Tardiphaga robiniae</name>
    <dbReference type="NCBI Taxonomy" id="943830"/>
    <lineage>
        <taxon>Bacteria</taxon>
        <taxon>Pseudomonadati</taxon>
        <taxon>Pseudomonadota</taxon>
        <taxon>Alphaproteobacteria</taxon>
        <taxon>Hyphomicrobiales</taxon>
        <taxon>Nitrobacteraceae</taxon>
        <taxon>Tardiphaga</taxon>
    </lineage>
</organism>
<dbReference type="PRINTS" id="PR00035">
    <property type="entry name" value="HTHGNTR"/>
</dbReference>
<dbReference type="CDD" id="cd07377">
    <property type="entry name" value="WHTH_GntR"/>
    <property type="match status" value="1"/>
</dbReference>
<keyword evidence="2" id="KW-0238">DNA-binding</keyword>
<dbReference type="PANTHER" id="PTHR43537:SF5">
    <property type="entry name" value="UXU OPERON TRANSCRIPTIONAL REGULATOR"/>
    <property type="match status" value="1"/>
</dbReference>
<dbReference type="InterPro" id="IPR008920">
    <property type="entry name" value="TF_FadR/GntR_C"/>
</dbReference>
<dbReference type="SMART" id="SM00345">
    <property type="entry name" value="HTH_GNTR"/>
    <property type="match status" value="1"/>
</dbReference>
<dbReference type="InterPro" id="IPR036390">
    <property type="entry name" value="WH_DNA-bd_sf"/>
</dbReference>